<comment type="caution">
    <text evidence="2">The sequence shown here is derived from an EMBL/GenBank/DDBJ whole genome shotgun (WGS) entry which is preliminary data.</text>
</comment>
<evidence type="ECO:0000313" key="2">
    <source>
        <dbReference type="EMBL" id="CAJ2514244.1"/>
    </source>
</evidence>
<organism evidence="2 3">
    <name type="scientific">Anthostomella pinea</name>
    <dbReference type="NCBI Taxonomy" id="933095"/>
    <lineage>
        <taxon>Eukaryota</taxon>
        <taxon>Fungi</taxon>
        <taxon>Dikarya</taxon>
        <taxon>Ascomycota</taxon>
        <taxon>Pezizomycotina</taxon>
        <taxon>Sordariomycetes</taxon>
        <taxon>Xylariomycetidae</taxon>
        <taxon>Xylariales</taxon>
        <taxon>Xylariaceae</taxon>
        <taxon>Anthostomella</taxon>
    </lineage>
</organism>
<dbReference type="Pfam" id="PF24476">
    <property type="entry name" value="DUF7580"/>
    <property type="match status" value="1"/>
</dbReference>
<dbReference type="Proteomes" id="UP001295740">
    <property type="component" value="Unassembled WGS sequence"/>
</dbReference>
<gene>
    <name evidence="2" type="ORF">KHLLAP_LOCUS14712</name>
</gene>
<dbReference type="PANTHER" id="PTHR35186:SF4">
    <property type="entry name" value="PRION-INHIBITION AND PROPAGATION HELO DOMAIN-CONTAINING PROTEIN"/>
    <property type="match status" value="1"/>
</dbReference>
<dbReference type="PANTHER" id="PTHR35186">
    <property type="entry name" value="ANK_REP_REGION DOMAIN-CONTAINING PROTEIN"/>
    <property type="match status" value="1"/>
</dbReference>
<accession>A0AAI8W026</accession>
<protein>
    <submittedName>
        <fullName evidence="2">Uu.00g023630.m01.CDS01</fullName>
    </submittedName>
</protein>
<proteinExistence type="predicted"/>
<evidence type="ECO:0000259" key="1">
    <source>
        <dbReference type="Pfam" id="PF24476"/>
    </source>
</evidence>
<name>A0AAI8W026_9PEZI</name>
<keyword evidence="3" id="KW-1185">Reference proteome</keyword>
<evidence type="ECO:0000313" key="3">
    <source>
        <dbReference type="Proteomes" id="UP001295740"/>
    </source>
</evidence>
<dbReference type="EMBL" id="CAUWAG010000020">
    <property type="protein sequence ID" value="CAJ2514244.1"/>
    <property type="molecule type" value="Genomic_DNA"/>
</dbReference>
<dbReference type="AlphaFoldDB" id="A0AAI8W026"/>
<sequence length="308" mass="33862">MALRSRPKLDTIPIRTRSAGSQGVPVISVQMHSASVHSASTSMSASMTSISKAYPSQAISSAPQSLPASVCIVLSSPRDNGLCKAITESSNAVSLATLVNDDNGVQYEIQPTTDAQHLGLSISLEAILRKEYIYTFSRAHRYAVAAALVSAHLWYHSTPWLEQQWLVQNVFFPLYTTVTGRTLGDKAFVLAHFEPQYKKASAVPQTDSNFTNLIVLLLELCFGTNLELHALWQQPGFAQNQASPILRQAVAGEWLRDVAGEAGPDFHQAIKWTLKEAPTDPQDNKWRADFAANVVRPLQRCYESVKPK</sequence>
<feature type="domain" description="DUF7580" evidence="1">
    <location>
        <begin position="76"/>
        <end position="230"/>
    </location>
</feature>
<dbReference type="InterPro" id="IPR056002">
    <property type="entry name" value="DUF7580"/>
</dbReference>
<reference evidence="2" key="1">
    <citation type="submission" date="2023-10" db="EMBL/GenBank/DDBJ databases">
        <authorList>
            <person name="Hackl T."/>
        </authorList>
    </citation>
    <scope>NUCLEOTIDE SEQUENCE</scope>
</reference>